<organism evidence="1">
    <name type="scientific">Zea mays</name>
    <name type="common">Maize</name>
    <dbReference type="NCBI Taxonomy" id="4577"/>
    <lineage>
        <taxon>Eukaryota</taxon>
        <taxon>Viridiplantae</taxon>
        <taxon>Streptophyta</taxon>
        <taxon>Embryophyta</taxon>
        <taxon>Tracheophyta</taxon>
        <taxon>Spermatophyta</taxon>
        <taxon>Magnoliopsida</taxon>
        <taxon>Liliopsida</taxon>
        <taxon>Poales</taxon>
        <taxon>Poaceae</taxon>
        <taxon>PACMAD clade</taxon>
        <taxon>Panicoideae</taxon>
        <taxon>Andropogonodae</taxon>
        <taxon>Andropogoneae</taxon>
        <taxon>Tripsacinae</taxon>
        <taxon>Zea</taxon>
    </lineage>
</organism>
<accession>A0A1D6EPD6</accession>
<name>A0A1D6EPD6_MAIZE</name>
<dbReference type="AlphaFoldDB" id="A0A1D6EPD6"/>
<protein>
    <submittedName>
        <fullName evidence="1">Uncharacterized protein</fullName>
    </submittedName>
</protein>
<gene>
    <name evidence="1" type="ORF">ZEAMMB73_Zm00001d005669</name>
</gene>
<reference evidence="1" key="1">
    <citation type="submission" date="2015-12" db="EMBL/GenBank/DDBJ databases">
        <title>Update maize B73 reference genome by single molecule sequencing technologies.</title>
        <authorList>
            <consortium name="Maize Genome Sequencing Project"/>
            <person name="Ware D."/>
        </authorList>
    </citation>
    <scope>NUCLEOTIDE SEQUENCE [LARGE SCALE GENOMIC DNA]</scope>
    <source>
        <tissue evidence="1">Seedling</tissue>
    </source>
</reference>
<dbReference type="EMBL" id="CM007648">
    <property type="protein sequence ID" value="ONM21635.1"/>
    <property type="molecule type" value="Genomic_DNA"/>
</dbReference>
<dbReference type="InParanoid" id="A0A1D6EPD6"/>
<dbReference type="PaxDb" id="4577-AC190035.1_FGP005"/>
<evidence type="ECO:0000313" key="1">
    <source>
        <dbReference type="EMBL" id="ONM21635.1"/>
    </source>
</evidence>
<sequence length="197" mass="21498">MRRPVSTSRLTALRHLDDLRGRLQLGFGSFGFGRRCENQIVENAMRGREERGSWQSRHWILGLEVEGGQVHLPRPVPKAGIACGISGGRRKGVEDRGTMGDMGGRQMWSGGMELRPEVRSSMVRSAAGTELCESILDAHGGWQVPRGPGDGLAEHLGLVAQVGAKLGEVAAVIFVGSSDLLVITERFVDNNPILRWY</sequence>
<proteinExistence type="predicted"/>